<dbReference type="InterPro" id="IPR038152">
    <property type="entry name" value="Carbam_trans_C_sf"/>
</dbReference>
<dbReference type="Proteomes" id="UP000237082">
    <property type="component" value="Unassembled WGS sequence"/>
</dbReference>
<dbReference type="InterPro" id="IPR043129">
    <property type="entry name" value="ATPase_NBD"/>
</dbReference>
<feature type="domain" description="Carbamoyltransferase" evidence="2">
    <location>
        <begin position="39"/>
        <end position="393"/>
    </location>
</feature>
<dbReference type="PANTHER" id="PTHR34847">
    <property type="entry name" value="NODULATION PROTEIN U"/>
    <property type="match status" value="1"/>
</dbReference>
<protein>
    <recommendedName>
        <fullName evidence="6">Carbamoyltransferase</fullName>
    </recommendedName>
</protein>
<evidence type="ECO:0000259" key="2">
    <source>
        <dbReference type="Pfam" id="PF02543"/>
    </source>
</evidence>
<dbReference type="Gene3D" id="3.30.420.40">
    <property type="match status" value="2"/>
</dbReference>
<dbReference type="EMBL" id="PQWB01000069">
    <property type="protein sequence ID" value="POZ61205.1"/>
    <property type="molecule type" value="Genomic_DNA"/>
</dbReference>
<evidence type="ECO:0000259" key="3">
    <source>
        <dbReference type="Pfam" id="PF16861"/>
    </source>
</evidence>
<evidence type="ECO:0008006" key="6">
    <source>
        <dbReference type="Google" id="ProtNLM"/>
    </source>
</evidence>
<comment type="caution">
    <text evidence="4">The sequence shown here is derived from an EMBL/GenBank/DDBJ whole genome shotgun (WGS) entry which is preliminary data.</text>
</comment>
<reference evidence="5" key="1">
    <citation type="submission" date="2018-02" db="EMBL/GenBank/DDBJ databases">
        <authorList>
            <person name="O'Hara-Hanley K."/>
            <person name="Soby S."/>
        </authorList>
    </citation>
    <scope>NUCLEOTIDE SEQUENCE [LARGE SCALE GENOMIC DNA]</scope>
    <source>
        <strain evidence="5">MWU14-2602</strain>
    </source>
</reference>
<dbReference type="InterPro" id="IPR051338">
    <property type="entry name" value="NodU/CmcH_Carbamoyltrnsfr"/>
</dbReference>
<sequence>MPVAALSCTGAPARVTLAEGLCLKVVCSVREYSMKRNYIGFSNSFHDSAIAIVDSSGRVVFAEATERPLQYKRAFNIAPDLFHRTGELIARYCEPDAELVLAYSWSEGTEALVRRNLSYIEREMVSLKERFGTVPSSLGRQMAMTRFSLLSTLNMLSQRGRTVEYELSQLERDIGQPLQLRGYEHHLTHAATACFSSPYSEAVCAIVDGYGEDRAAAGYVYRDGRLEEIRTPRGSSPGSLGAFFTYVCDTCGFGQLSGEEWKVMGLAPYGWHDEEIYQFFRGMIHVNGLQIEFCDESRHADIFQRMHEMRRRKGQPAIEMANVAYAGQKVFSEVLFQYLNNLRERVTSDNLVLGGGCALNSSANGRILENTSFKSLHVFAAPADDGNAIGAALLAFSEDHPDWRPHPGFQSPYLGSRMSKQVLDQVVQFGRIPKLSVCDDPATRAAELLAQGMIIGWVQGAAEFGPRALGNRSILADPRSASIKEEINAKVKFREEFRPFAPSILHEYGPEYFENYQETPYMERTLKFRHDIMHKVPGVVHEDGTGRLQSVRKEWNERYHRLISHFHQLTGVPLVLNTSFNVMGKPISHSVEDALAVFYTSGLDALFIDDVLIEK</sequence>
<evidence type="ECO:0000256" key="1">
    <source>
        <dbReference type="ARBA" id="ARBA00006129"/>
    </source>
</evidence>
<comment type="similarity">
    <text evidence="1">Belongs to the NodU/CmcH family.</text>
</comment>
<dbReference type="AlphaFoldDB" id="A0A2S5DDL8"/>
<dbReference type="Pfam" id="PF16861">
    <property type="entry name" value="Carbam_trans_C"/>
    <property type="match status" value="1"/>
</dbReference>
<dbReference type="InterPro" id="IPR003696">
    <property type="entry name" value="Carbtransf_dom"/>
</dbReference>
<dbReference type="Gene3D" id="3.90.870.20">
    <property type="entry name" value="Carbamoyltransferase, C-terminal domain"/>
    <property type="match status" value="1"/>
</dbReference>
<evidence type="ECO:0000313" key="5">
    <source>
        <dbReference type="Proteomes" id="UP000237082"/>
    </source>
</evidence>
<accession>A0A2S5DDL8</accession>
<dbReference type="GO" id="GO:0003824">
    <property type="term" value="F:catalytic activity"/>
    <property type="evidence" value="ECO:0007669"/>
    <property type="project" value="InterPro"/>
</dbReference>
<dbReference type="InterPro" id="IPR031730">
    <property type="entry name" value="Carbam_trans_C"/>
</dbReference>
<dbReference type="Pfam" id="PF02543">
    <property type="entry name" value="Carbam_trans_N"/>
    <property type="match status" value="1"/>
</dbReference>
<dbReference type="CDD" id="cd24033">
    <property type="entry name" value="ASKHA_NBD_NodU_CmcH-like_N"/>
    <property type="match status" value="1"/>
</dbReference>
<evidence type="ECO:0000313" key="4">
    <source>
        <dbReference type="EMBL" id="POZ61205.1"/>
    </source>
</evidence>
<name>A0A2S5DDL8_9NEIS</name>
<feature type="domain" description="Carbamoyltransferase C-terminal" evidence="3">
    <location>
        <begin position="446"/>
        <end position="615"/>
    </location>
</feature>
<dbReference type="PANTHER" id="PTHR34847:SF1">
    <property type="entry name" value="NODULATION PROTEIN U"/>
    <property type="match status" value="1"/>
</dbReference>
<organism evidence="4 5">
    <name type="scientific">Chromobacterium alticapitis</name>
    <dbReference type="NCBI Taxonomy" id="2073169"/>
    <lineage>
        <taxon>Bacteria</taxon>
        <taxon>Pseudomonadati</taxon>
        <taxon>Pseudomonadota</taxon>
        <taxon>Betaproteobacteria</taxon>
        <taxon>Neisseriales</taxon>
        <taxon>Chromobacteriaceae</taxon>
        <taxon>Chromobacterium</taxon>
    </lineage>
</organism>
<proteinExistence type="inferred from homology"/>
<gene>
    <name evidence="4" type="ORF">C2I19_14830</name>
</gene>
<keyword evidence="5" id="KW-1185">Reference proteome</keyword>
<dbReference type="SUPFAM" id="SSF53067">
    <property type="entry name" value="Actin-like ATPase domain"/>
    <property type="match status" value="1"/>
</dbReference>